<accession>C5BCZ6</accession>
<reference evidence="2" key="1">
    <citation type="submission" date="2009-03" db="EMBL/GenBank/DDBJ databases">
        <title>Complete genome sequence of Edwardsiella ictaluri 93-146.</title>
        <authorList>
            <person name="Williams M.L."/>
            <person name="Gillaspy A.F."/>
            <person name="Dyer D.W."/>
            <person name="Thune R.L."/>
            <person name="Waldbieser G.C."/>
            <person name="Schuster S.C."/>
            <person name="Gipson J."/>
            <person name="Zaitshik J."/>
            <person name="Landry C."/>
            <person name="Lawrence M.L."/>
        </authorList>
    </citation>
    <scope>NUCLEOTIDE SEQUENCE [LARGE SCALE GENOMIC DNA]</scope>
    <source>
        <strain evidence="2">93-146</strain>
    </source>
</reference>
<reference evidence="1 2" key="2">
    <citation type="journal article" date="2012" name="J. Bacteriol.">
        <title>Genome Sequence of Edwardsiella ictaluri 93-146, a Strain Associated with a Natural Channel Catfish Outbreak of Enteric Septicemia of Catfish.</title>
        <authorList>
            <person name="Williams M.L."/>
            <person name="Gillaspy A.F."/>
            <person name="Dyer D.W."/>
            <person name="Thune R.L."/>
            <person name="Waldbieser G.C."/>
            <person name="Schuster S.C."/>
            <person name="Gipson J."/>
            <person name="Zaitshik J."/>
            <person name="Landry C."/>
            <person name="Banes M.M."/>
            <person name="Lawrence M.L."/>
        </authorList>
    </citation>
    <scope>NUCLEOTIDE SEQUENCE [LARGE SCALE GENOMIC DNA]</scope>
    <source>
        <strain evidence="1 2">93-146</strain>
    </source>
</reference>
<protein>
    <recommendedName>
        <fullName evidence="3">Inner membrane protein</fullName>
    </recommendedName>
</protein>
<dbReference type="InterPro" id="IPR007401">
    <property type="entry name" value="DUF454"/>
</dbReference>
<dbReference type="HOGENOM" id="CLU_2081089_0_0_6"/>
<proteinExistence type="predicted"/>
<dbReference type="GO" id="GO:0005886">
    <property type="term" value="C:plasma membrane"/>
    <property type="evidence" value="ECO:0007669"/>
    <property type="project" value="TreeGrafter"/>
</dbReference>
<evidence type="ECO:0000313" key="1">
    <source>
        <dbReference type="EMBL" id="ACR68317.1"/>
    </source>
</evidence>
<evidence type="ECO:0008006" key="3">
    <source>
        <dbReference type="Google" id="ProtNLM"/>
    </source>
</evidence>
<dbReference type="STRING" id="67780.B6E78_15895"/>
<dbReference type="Proteomes" id="UP000001485">
    <property type="component" value="Chromosome"/>
</dbReference>
<dbReference type="KEGG" id="eic:NT01EI_1106"/>
<gene>
    <name evidence="1" type="ordered locus">NT01EI_1106</name>
</gene>
<sequence length="117" mass="12422">MKRMILMALGWIAFSLGCLGVVLPLLPTTPFLLLAAACFARSSPRFHHWLLYRAWCGGYLRHWQQHRGLPPRAPTRGDPAAGELFPLPVAGGEQLAAPVAADAVGCTAAAAVATAGY</sequence>
<dbReference type="AlphaFoldDB" id="C5BCZ6"/>
<dbReference type="PROSITE" id="PS51257">
    <property type="entry name" value="PROKAR_LIPOPROTEIN"/>
    <property type="match status" value="1"/>
</dbReference>
<organism evidence="1 2">
    <name type="scientific">Edwardsiella ictaluri (strain 93-146)</name>
    <dbReference type="NCBI Taxonomy" id="634503"/>
    <lineage>
        <taxon>Bacteria</taxon>
        <taxon>Pseudomonadati</taxon>
        <taxon>Pseudomonadota</taxon>
        <taxon>Gammaproteobacteria</taxon>
        <taxon>Enterobacterales</taxon>
        <taxon>Hafniaceae</taxon>
        <taxon>Edwardsiella</taxon>
    </lineage>
</organism>
<evidence type="ECO:0000313" key="2">
    <source>
        <dbReference type="Proteomes" id="UP000001485"/>
    </source>
</evidence>
<dbReference type="PANTHER" id="PTHR35813:SF1">
    <property type="entry name" value="INNER MEMBRANE PROTEIN YBAN"/>
    <property type="match status" value="1"/>
</dbReference>
<dbReference type="PANTHER" id="PTHR35813">
    <property type="entry name" value="INNER MEMBRANE PROTEIN YBAN"/>
    <property type="match status" value="1"/>
</dbReference>
<dbReference type="EMBL" id="CP001600">
    <property type="protein sequence ID" value="ACR68317.1"/>
    <property type="molecule type" value="Genomic_DNA"/>
</dbReference>
<dbReference type="Pfam" id="PF04304">
    <property type="entry name" value="DUF454"/>
    <property type="match status" value="1"/>
</dbReference>
<name>C5BCZ6_EDWI9</name>